<comment type="caution">
    <text evidence="3">The sequence shown here is derived from an EMBL/GenBank/DDBJ whole genome shotgun (WGS) entry which is preliminary data.</text>
</comment>
<reference evidence="3 4" key="1">
    <citation type="journal article" date="2020" name="Mol. Plant">
        <title>The Chromosome-Based Rubber Tree Genome Provides New Insights into Spurge Genome Evolution and Rubber Biosynthesis.</title>
        <authorList>
            <person name="Liu J."/>
            <person name="Shi C."/>
            <person name="Shi C.C."/>
            <person name="Li W."/>
            <person name="Zhang Q.J."/>
            <person name="Zhang Y."/>
            <person name="Li K."/>
            <person name="Lu H.F."/>
            <person name="Shi C."/>
            <person name="Zhu S.T."/>
            <person name="Xiao Z.Y."/>
            <person name="Nan H."/>
            <person name="Yue Y."/>
            <person name="Zhu X.G."/>
            <person name="Wu Y."/>
            <person name="Hong X.N."/>
            <person name="Fan G.Y."/>
            <person name="Tong Y."/>
            <person name="Zhang D."/>
            <person name="Mao C.L."/>
            <person name="Liu Y.L."/>
            <person name="Hao S.J."/>
            <person name="Liu W.Q."/>
            <person name="Lv M.Q."/>
            <person name="Zhang H.B."/>
            <person name="Liu Y."/>
            <person name="Hu-Tang G.R."/>
            <person name="Wang J.P."/>
            <person name="Wang J.H."/>
            <person name="Sun Y.H."/>
            <person name="Ni S.B."/>
            <person name="Chen W.B."/>
            <person name="Zhang X.C."/>
            <person name="Jiao Y.N."/>
            <person name="Eichler E.E."/>
            <person name="Li G.H."/>
            <person name="Liu X."/>
            <person name="Gao L.Z."/>
        </authorList>
    </citation>
    <scope>NUCLEOTIDE SEQUENCE [LARGE SCALE GENOMIC DNA]</scope>
    <source>
        <strain evidence="4">cv. GT1</strain>
        <tissue evidence="3">Leaf</tissue>
    </source>
</reference>
<dbReference type="Proteomes" id="UP000467840">
    <property type="component" value="Chromosome 15"/>
</dbReference>
<dbReference type="GO" id="GO:0000724">
    <property type="term" value="P:double-strand break repair via homologous recombination"/>
    <property type="evidence" value="ECO:0007669"/>
    <property type="project" value="UniProtKB-ARBA"/>
</dbReference>
<comment type="similarity">
    <text evidence="1">Belongs to the nucleosome assembly protein (NAP) family.</text>
</comment>
<dbReference type="Gene3D" id="1.20.5.1500">
    <property type="match status" value="1"/>
</dbReference>
<sequence length="113" mass="13110">MVVEKGKKSKLIEKEHSDHIDGELIISVEKLQEIQEELEKHIDEEASDKALEVGQKYNEICRPFYVKQNEIIKAIPDFWLTAFLSHLALYYLLTEENQKGTMNGGNYEKKGNK</sequence>
<evidence type="ECO:0000256" key="2">
    <source>
        <dbReference type="ARBA" id="ARBA00023186"/>
    </source>
</evidence>
<evidence type="ECO:0000313" key="4">
    <source>
        <dbReference type="Proteomes" id="UP000467840"/>
    </source>
</evidence>
<dbReference type="PANTHER" id="PTHR11875">
    <property type="entry name" value="TESTIS-SPECIFIC Y-ENCODED PROTEIN"/>
    <property type="match status" value="1"/>
</dbReference>
<dbReference type="EMBL" id="JAAGAX010000005">
    <property type="protein sequence ID" value="KAF2316253.1"/>
    <property type="molecule type" value="Genomic_DNA"/>
</dbReference>
<dbReference type="InterPro" id="IPR037231">
    <property type="entry name" value="NAP-like_sf"/>
</dbReference>
<accession>A0A6A6MVN0</accession>
<dbReference type="AlphaFoldDB" id="A0A6A6MVN0"/>
<organism evidence="3 4">
    <name type="scientific">Hevea brasiliensis</name>
    <name type="common">Para rubber tree</name>
    <name type="synonym">Siphonia brasiliensis</name>
    <dbReference type="NCBI Taxonomy" id="3981"/>
    <lineage>
        <taxon>Eukaryota</taxon>
        <taxon>Viridiplantae</taxon>
        <taxon>Streptophyta</taxon>
        <taxon>Embryophyta</taxon>
        <taxon>Tracheophyta</taxon>
        <taxon>Spermatophyta</taxon>
        <taxon>Magnoliopsida</taxon>
        <taxon>eudicotyledons</taxon>
        <taxon>Gunneridae</taxon>
        <taxon>Pentapetalae</taxon>
        <taxon>rosids</taxon>
        <taxon>fabids</taxon>
        <taxon>Malpighiales</taxon>
        <taxon>Euphorbiaceae</taxon>
        <taxon>Crotonoideae</taxon>
        <taxon>Micrandreae</taxon>
        <taxon>Hevea</taxon>
    </lineage>
</organism>
<dbReference type="GO" id="GO:0006334">
    <property type="term" value="P:nucleosome assembly"/>
    <property type="evidence" value="ECO:0007669"/>
    <property type="project" value="InterPro"/>
</dbReference>
<protein>
    <submittedName>
        <fullName evidence="3">Uncharacterized protein</fullName>
    </submittedName>
</protein>
<proteinExistence type="inferred from homology"/>
<dbReference type="GO" id="GO:0005634">
    <property type="term" value="C:nucleus"/>
    <property type="evidence" value="ECO:0007669"/>
    <property type="project" value="InterPro"/>
</dbReference>
<evidence type="ECO:0000313" key="3">
    <source>
        <dbReference type="EMBL" id="KAF2316253.1"/>
    </source>
</evidence>
<dbReference type="InterPro" id="IPR002164">
    <property type="entry name" value="NAP_family"/>
</dbReference>
<name>A0A6A6MVN0_HEVBR</name>
<keyword evidence="4" id="KW-1185">Reference proteome</keyword>
<gene>
    <name evidence="3" type="ORF">GH714_041594</name>
</gene>
<keyword evidence="2" id="KW-0143">Chaperone</keyword>
<dbReference type="GO" id="GO:0042393">
    <property type="term" value="F:histone binding"/>
    <property type="evidence" value="ECO:0007669"/>
    <property type="project" value="UniProtKB-ARBA"/>
</dbReference>
<evidence type="ECO:0000256" key="1">
    <source>
        <dbReference type="ARBA" id="ARBA00009947"/>
    </source>
</evidence>
<dbReference type="SUPFAM" id="SSF143113">
    <property type="entry name" value="NAP-like"/>
    <property type="match status" value="1"/>
</dbReference>